<accession>A0A3D8SP63</accession>
<dbReference type="SUPFAM" id="SSF55729">
    <property type="entry name" value="Acyl-CoA N-acyltransferases (Nat)"/>
    <property type="match status" value="1"/>
</dbReference>
<dbReference type="GO" id="GO:0016747">
    <property type="term" value="F:acyltransferase activity, transferring groups other than amino-acyl groups"/>
    <property type="evidence" value="ECO:0007669"/>
    <property type="project" value="InterPro"/>
</dbReference>
<proteinExistence type="predicted"/>
<dbReference type="Proteomes" id="UP000256645">
    <property type="component" value="Unassembled WGS sequence"/>
</dbReference>
<dbReference type="EMBL" id="PDLM01000001">
    <property type="protein sequence ID" value="RDW88115.1"/>
    <property type="molecule type" value="Genomic_DNA"/>
</dbReference>
<feature type="domain" description="N-acetyltransferase" evidence="1">
    <location>
        <begin position="16"/>
        <end position="162"/>
    </location>
</feature>
<evidence type="ECO:0000313" key="2">
    <source>
        <dbReference type="EMBL" id="RDW88115.1"/>
    </source>
</evidence>
<reference evidence="2 3" key="1">
    <citation type="journal article" date="2018" name="IMA Fungus">
        <title>IMA Genome-F 9: Draft genome sequence of Annulohypoxylon stygium, Aspergillus mulundensis, Berkeleyomyces basicola (syn. Thielaviopsis basicola), Ceratocystis smalleyi, two Cercospora beticola strains, Coleophoma cylindrospora, Fusarium fracticaudum, Phialophora cf. hyalina, and Morchella septimelata.</title>
        <authorList>
            <person name="Wingfield B.D."/>
            <person name="Bills G.F."/>
            <person name="Dong Y."/>
            <person name="Huang W."/>
            <person name="Nel W.J."/>
            <person name="Swalarsk-Parry B.S."/>
            <person name="Vaghefi N."/>
            <person name="Wilken P.M."/>
            <person name="An Z."/>
            <person name="de Beer Z.W."/>
            <person name="De Vos L."/>
            <person name="Chen L."/>
            <person name="Duong T.A."/>
            <person name="Gao Y."/>
            <person name="Hammerbacher A."/>
            <person name="Kikkert J.R."/>
            <person name="Li Y."/>
            <person name="Li H."/>
            <person name="Li K."/>
            <person name="Li Q."/>
            <person name="Liu X."/>
            <person name="Ma X."/>
            <person name="Naidoo K."/>
            <person name="Pethybridge S.J."/>
            <person name="Sun J."/>
            <person name="Steenkamp E.T."/>
            <person name="van der Nest M.A."/>
            <person name="van Wyk S."/>
            <person name="Wingfield M.J."/>
            <person name="Xiong C."/>
            <person name="Yue Q."/>
            <person name="Zhang X."/>
        </authorList>
    </citation>
    <scope>NUCLEOTIDE SEQUENCE [LARGE SCALE GENOMIC DNA]</scope>
    <source>
        <strain evidence="2 3">BP6252</strain>
    </source>
</reference>
<dbReference type="InterPro" id="IPR000182">
    <property type="entry name" value="GNAT_dom"/>
</dbReference>
<dbReference type="InterPro" id="IPR053144">
    <property type="entry name" value="Acetyltransferase_Butenolide"/>
</dbReference>
<dbReference type="OrthoDB" id="10039976at2759"/>
<dbReference type="AlphaFoldDB" id="A0A3D8SP63"/>
<dbReference type="Pfam" id="PF13508">
    <property type="entry name" value="Acetyltransf_7"/>
    <property type="match status" value="1"/>
</dbReference>
<dbReference type="PANTHER" id="PTHR43233">
    <property type="entry name" value="FAMILY N-ACETYLTRANSFERASE, PUTATIVE (AFU_ORTHOLOGUE AFUA_6G03350)-RELATED"/>
    <property type="match status" value="1"/>
</dbReference>
<sequence length="168" mass="18557">MATPSEWYKDTFLISTAKALLQPSAINAAFDSEQLYWAKALPEARLQKMLDGSLCFGVYALPQSSAEIAGRGSPKQIGLARLITDEVTFAWLTDVYILPEYQGKGLSTWLIECVNVTLDSWPELRRAMLVTSSGVEFYEKMMGMQKVESGKGKLSLMGKSGRGSMTKE</sequence>
<organism evidence="2 3">
    <name type="scientific">Coleophoma cylindrospora</name>
    <dbReference type="NCBI Taxonomy" id="1849047"/>
    <lineage>
        <taxon>Eukaryota</taxon>
        <taxon>Fungi</taxon>
        <taxon>Dikarya</taxon>
        <taxon>Ascomycota</taxon>
        <taxon>Pezizomycotina</taxon>
        <taxon>Leotiomycetes</taxon>
        <taxon>Helotiales</taxon>
        <taxon>Dermateaceae</taxon>
        <taxon>Coleophoma</taxon>
    </lineage>
</organism>
<gene>
    <name evidence="2" type="ORF">BP6252_00147</name>
</gene>
<dbReference type="STRING" id="1849047.A0A3D8SP63"/>
<name>A0A3D8SP63_9HELO</name>
<comment type="caution">
    <text evidence="2">The sequence shown here is derived from an EMBL/GenBank/DDBJ whole genome shotgun (WGS) entry which is preliminary data.</text>
</comment>
<dbReference type="PROSITE" id="PS51186">
    <property type="entry name" value="GNAT"/>
    <property type="match status" value="1"/>
</dbReference>
<dbReference type="Gene3D" id="3.40.630.30">
    <property type="match status" value="1"/>
</dbReference>
<evidence type="ECO:0000313" key="3">
    <source>
        <dbReference type="Proteomes" id="UP000256645"/>
    </source>
</evidence>
<dbReference type="PANTHER" id="PTHR43233:SF1">
    <property type="entry name" value="FAMILY N-ACETYLTRANSFERASE, PUTATIVE (AFU_ORTHOLOGUE AFUA_6G03350)-RELATED"/>
    <property type="match status" value="1"/>
</dbReference>
<dbReference type="CDD" id="cd04301">
    <property type="entry name" value="NAT_SF"/>
    <property type="match status" value="1"/>
</dbReference>
<evidence type="ECO:0000259" key="1">
    <source>
        <dbReference type="PROSITE" id="PS51186"/>
    </source>
</evidence>
<dbReference type="InterPro" id="IPR016181">
    <property type="entry name" value="Acyl_CoA_acyltransferase"/>
</dbReference>
<keyword evidence="3" id="KW-1185">Reference proteome</keyword>
<protein>
    <recommendedName>
        <fullName evidence="1">N-acetyltransferase domain-containing protein</fullName>
    </recommendedName>
</protein>